<dbReference type="PROSITE" id="PS00198">
    <property type="entry name" value="4FE4S_FER_1"/>
    <property type="match status" value="1"/>
</dbReference>
<gene>
    <name evidence="7" type="ORF">MNBD_GAMMA15-1758</name>
</gene>
<dbReference type="EC" id="1.1.99.14" evidence="7"/>
<feature type="domain" description="4Fe-4S ferredoxin-type" evidence="6">
    <location>
        <begin position="12"/>
        <end position="33"/>
    </location>
</feature>
<keyword evidence="1" id="KW-0004">4Fe-4S</keyword>
<evidence type="ECO:0000313" key="7">
    <source>
        <dbReference type="EMBL" id="VAW74093.1"/>
    </source>
</evidence>
<keyword evidence="4" id="KW-0408">Iron</keyword>
<reference evidence="7" key="1">
    <citation type="submission" date="2018-06" db="EMBL/GenBank/DDBJ databases">
        <authorList>
            <person name="Zhirakovskaya E."/>
        </authorList>
    </citation>
    <scope>NUCLEOTIDE SEQUENCE</scope>
</reference>
<proteinExistence type="predicted"/>
<keyword evidence="3" id="KW-0677">Repeat</keyword>
<protein>
    <submittedName>
        <fullName evidence="7">Glycolate dehydrogenase, iron-sulfur subunit GlcF</fullName>
        <ecNumber evidence="7">1.1.99.14</ecNumber>
    </submittedName>
</protein>
<dbReference type="SUPFAM" id="SSF46548">
    <property type="entry name" value="alpha-helical ferredoxin"/>
    <property type="match status" value="1"/>
</dbReference>
<evidence type="ECO:0000256" key="5">
    <source>
        <dbReference type="ARBA" id="ARBA00023014"/>
    </source>
</evidence>
<dbReference type="InterPro" id="IPR004017">
    <property type="entry name" value="Cys_rich_dom"/>
</dbReference>
<dbReference type="GO" id="GO:0051539">
    <property type="term" value="F:4 iron, 4 sulfur cluster binding"/>
    <property type="evidence" value="ECO:0007669"/>
    <property type="project" value="UniProtKB-KW"/>
</dbReference>
<dbReference type="InterPro" id="IPR017896">
    <property type="entry name" value="4Fe4S_Fe-S-bd"/>
</dbReference>
<evidence type="ECO:0000256" key="2">
    <source>
        <dbReference type="ARBA" id="ARBA00022723"/>
    </source>
</evidence>
<dbReference type="AlphaFoldDB" id="A0A3B0YCQ1"/>
<dbReference type="GO" id="GO:0019154">
    <property type="term" value="F:glycolate dehydrogenase activity"/>
    <property type="evidence" value="ECO:0007669"/>
    <property type="project" value="UniProtKB-EC"/>
</dbReference>
<evidence type="ECO:0000256" key="4">
    <source>
        <dbReference type="ARBA" id="ARBA00023004"/>
    </source>
</evidence>
<evidence type="ECO:0000259" key="6">
    <source>
        <dbReference type="PROSITE" id="PS51379"/>
    </source>
</evidence>
<sequence>MQWLDENQEITPGLLTHVDRCLHCGACEAMCPSLVPFGALMDSARARLTGQRKQRLIERVFSRISTLLLTSPPALRLASPLLDVYRRLGLPVLLGKLPGPAGRINRLLTHTRNYRGQQKPAPATERRGEAHNLVHIFPGCTGQALDSQTLLDSQKLLHALGFNAISSRDTACCGALHQHSGQTDTASSMAGQNRAALNDDAPIISIASGCAAHLKNYDAFDAKDSSTSFSSRVSEIMAFLARQNPADLHFTPCETPVGVYIPCTQRNALQQSQAVFDVLSWIPQLELRHVNPQGGCCGAAGSYMLKQPEISDALGDAVVERVIDCGVRTLVTTNIGCSIQLQARLRTRGVAVEVIHPVTLLWRQLND</sequence>
<dbReference type="PANTHER" id="PTHR32479">
    <property type="entry name" value="GLYCOLATE OXIDASE IRON-SULFUR SUBUNIT"/>
    <property type="match status" value="1"/>
</dbReference>
<dbReference type="GO" id="GO:0046872">
    <property type="term" value="F:metal ion binding"/>
    <property type="evidence" value="ECO:0007669"/>
    <property type="project" value="UniProtKB-KW"/>
</dbReference>
<dbReference type="EMBL" id="UOFN01000027">
    <property type="protein sequence ID" value="VAW74093.1"/>
    <property type="molecule type" value="Genomic_DNA"/>
</dbReference>
<evidence type="ECO:0000256" key="3">
    <source>
        <dbReference type="ARBA" id="ARBA00022737"/>
    </source>
</evidence>
<dbReference type="Pfam" id="PF02754">
    <property type="entry name" value="CCG"/>
    <property type="match status" value="2"/>
</dbReference>
<organism evidence="7">
    <name type="scientific">hydrothermal vent metagenome</name>
    <dbReference type="NCBI Taxonomy" id="652676"/>
    <lineage>
        <taxon>unclassified sequences</taxon>
        <taxon>metagenomes</taxon>
        <taxon>ecological metagenomes</taxon>
    </lineage>
</organism>
<accession>A0A3B0YCQ1</accession>
<name>A0A3B0YCQ1_9ZZZZ</name>
<evidence type="ECO:0000256" key="1">
    <source>
        <dbReference type="ARBA" id="ARBA00022485"/>
    </source>
</evidence>
<keyword evidence="2" id="KW-0479">Metal-binding</keyword>
<dbReference type="PANTHER" id="PTHR32479:SF17">
    <property type="entry name" value="GLYCOLATE OXIDASE IRON-SULFUR SUBUNIT"/>
    <property type="match status" value="1"/>
</dbReference>
<keyword evidence="5" id="KW-0411">Iron-sulfur</keyword>
<keyword evidence="7" id="KW-0560">Oxidoreductase</keyword>
<dbReference type="PIRSF" id="PIRSF000139">
    <property type="entry name" value="Glc_ox_4Fe-4S"/>
    <property type="match status" value="1"/>
</dbReference>
<dbReference type="InterPro" id="IPR017900">
    <property type="entry name" value="4Fe4S_Fe_S_CS"/>
</dbReference>
<dbReference type="InterPro" id="IPR012257">
    <property type="entry name" value="Glc_ox_4Fe-4S"/>
</dbReference>
<dbReference type="PROSITE" id="PS51379">
    <property type="entry name" value="4FE4S_FER_2"/>
    <property type="match status" value="1"/>
</dbReference>